<dbReference type="Gene3D" id="1.10.530.10">
    <property type="match status" value="1"/>
</dbReference>
<sequence>MDKEDLRKRTVRNRKIKESVQRHSQLSGRSAQKATKTAHKAAKRQVANAKADYQALKGKAKAGQDVTASLADAKESLSQAKAAQKTTRKIHKAVKKSNPTIPQKARSLAKQTAKRSVGEIAETAFSQDDTLSSVARARQKARELRYTGRLARKTGAKGAKVTYKLARSSLEKDIKMSKYVYKGARRGLKTTKDTAKTAQKALTTKVRTKWLQASTESLRLATSRAVAALASVLANPITWIVATVVGFLFFIVIIVSSIFSSNIVQQTEFTLNQSWLYLSQKDREKSNDKVAYYTNIDDILLYMNYRYGGEWEPDAPWDDGLTGKIGSFLGFSHFSDALNDIWETENGDITQLKTMAELYSSSKGKAWMWLSKDELAEYKDILDAQKENGRYAATQELTNPFYAKDDDKGDSATLTITKRYGFTSQNKVDTTTTLEASAGQTLYAPMDGKVTITKKDLQGKKTKTTNLIIKASDAHFIFYNVKSPRVKTGDKVETSQELAQVKRSGQKIAYAKRYGKTELSSYGISESDLALVKNYRYKKNTIGFLTGKGKNGYLWTLVNPGFYFPFVTYSQTTTVTTTSSEMSGRAKQFYDYIKKYYPSAKDNGIAAAAGCFGVESSINPKRAEGDYLSPPVGASEGSWDDDAWLSLGGPAIYGGGYANILHRGLGLGQWTDTADGATRHTLLRNFAKSKDKKWYDLELQVQFMLEGDNPYYINILKRILDSSGDVNSLTAEFLSKWEGVPGNKLAERQKIARQALLWFHQPTLAGGGSLASSWNFPEAYRSKVKSMPTAKAMTTQPGSGYPVGQCTWYAYNRLVELGEITDLSGSYARLGNGGQWVSSLVAKGWKFSSTPKEGAVVSTAGGFDGTFALYGHVGIVEAVNDDGTFLVSECNFDGVQDKIHWRVCRPASYYTFATPN</sequence>
<evidence type="ECO:0000313" key="4">
    <source>
        <dbReference type="EMBL" id="SUN61407.1"/>
    </source>
</evidence>
<proteinExistence type="predicted"/>
<gene>
    <name evidence="4" type="ORF">NCTC12224_01454</name>
</gene>
<dbReference type="SUPFAM" id="SSF54001">
    <property type="entry name" value="Cysteine proteinases"/>
    <property type="match status" value="1"/>
</dbReference>
<feature type="compositionally biased region" description="Polar residues" evidence="1">
    <location>
        <begin position="22"/>
        <end position="32"/>
    </location>
</feature>
<protein>
    <submittedName>
        <fullName evidence="4">Peptidase</fullName>
        <ecNumber evidence="4">3.5.1.-</ecNumber>
    </submittedName>
</protein>
<dbReference type="Pfam" id="PF18013">
    <property type="entry name" value="Phage_lysozyme2"/>
    <property type="match status" value="1"/>
</dbReference>
<dbReference type="Proteomes" id="UP000254924">
    <property type="component" value="Unassembled WGS sequence"/>
</dbReference>
<evidence type="ECO:0000259" key="3">
    <source>
        <dbReference type="PROSITE" id="PS50911"/>
    </source>
</evidence>
<feature type="region of interest" description="Disordered" evidence="1">
    <location>
        <begin position="79"/>
        <end position="113"/>
    </location>
</feature>
<feature type="domain" description="Peptidase C51" evidence="3">
    <location>
        <begin position="781"/>
        <end position="916"/>
    </location>
</feature>
<dbReference type="InterPro" id="IPR038765">
    <property type="entry name" value="Papain-like_cys_pep_sf"/>
</dbReference>
<keyword evidence="5" id="KW-1185">Reference proteome</keyword>
<keyword evidence="4" id="KW-0378">Hydrolase</keyword>
<dbReference type="InterPro" id="IPR007921">
    <property type="entry name" value="CHAP_dom"/>
</dbReference>
<dbReference type="GO" id="GO:0016787">
    <property type="term" value="F:hydrolase activity"/>
    <property type="evidence" value="ECO:0007669"/>
    <property type="project" value="UniProtKB-KW"/>
</dbReference>
<evidence type="ECO:0000256" key="1">
    <source>
        <dbReference type="SAM" id="MobiDB-lite"/>
    </source>
</evidence>
<keyword evidence="2" id="KW-1133">Transmembrane helix</keyword>
<dbReference type="Pfam" id="PF05257">
    <property type="entry name" value="CHAP"/>
    <property type="match status" value="1"/>
</dbReference>
<dbReference type="InterPro" id="IPR011055">
    <property type="entry name" value="Dup_hybrid_motif"/>
</dbReference>
<dbReference type="Gene3D" id="2.70.70.10">
    <property type="entry name" value="Glucose Permease (Domain IIA)"/>
    <property type="match status" value="1"/>
</dbReference>
<organism evidence="4 5">
    <name type="scientific">Streptococcus hyointestinalis</name>
    <dbReference type="NCBI Taxonomy" id="1337"/>
    <lineage>
        <taxon>Bacteria</taxon>
        <taxon>Bacillati</taxon>
        <taxon>Bacillota</taxon>
        <taxon>Bacilli</taxon>
        <taxon>Lactobacillales</taxon>
        <taxon>Streptococcaceae</taxon>
        <taxon>Streptococcus</taxon>
    </lineage>
</organism>
<dbReference type="EMBL" id="UHFN01000007">
    <property type="protein sequence ID" value="SUN61407.1"/>
    <property type="molecule type" value="Genomic_DNA"/>
</dbReference>
<dbReference type="AlphaFoldDB" id="A0A380KAS9"/>
<reference evidence="4 5" key="1">
    <citation type="submission" date="2018-06" db="EMBL/GenBank/DDBJ databases">
        <authorList>
            <consortium name="Pathogen Informatics"/>
            <person name="Doyle S."/>
        </authorList>
    </citation>
    <scope>NUCLEOTIDE SEQUENCE [LARGE SCALE GENOMIC DNA]</scope>
    <source>
        <strain evidence="4 5">NCTC12224</strain>
    </source>
</reference>
<dbReference type="PROSITE" id="PS50911">
    <property type="entry name" value="CHAP"/>
    <property type="match status" value="1"/>
</dbReference>
<dbReference type="InterPro" id="IPR041219">
    <property type="entry name" value="Phage_lysozyme2"/>
</dbReference>
<keyword evidence="2" id="KW-0472">Membrane</keyword>
<dbReference type="EC" id="3.5.1.-" evidence="4"/>
<feature type="region of interest" description="Disordered" evidence="1">
    <location>
        <begin position="1"/>
        <end position="46"/>
    </location>
</feature>
<evidence type="ECO:0000256" key="2">
    <source>
        <dbReference type="SAM" id="Phobius"/>
    </source>
</evidence>
<name>A0A380KAS9_9STRE</name>
<evidence type="ECO:0000313" key="5">
    <source>
        <dbReference type="Proteomes" id="UP000254924"/>
    </source>
</evidence>
<keyword evidence="2" id="KW-0812">Transmembrane</keyword>
<dbReference type="OrthoDB" id="9805070at2"/>
<dbReference type="Gene3D" id="3.90.1720.10">
    <property type="entry name" value="endopeptidase domain like (from Nostoc punctiforme)"/>
    <property type="match status" value="1"/>
</dbReference>
<accession>A0A380KAS9</accession>
<feature type="compositionally biased region" description="Basic residues" evidence="1">
    <location>
        <begin position="86"/>
        <end position="95"/>
    </location>
</feature>
<feature type="transmembrane region" description="Helical" evidence="2">
    <location>
        <begin position="226"/>
        <end position="259"/>
    </location>
</feature>